<comment type="similarity">
    <text evidence="2 9">Belongs to the alpha-IPM synthase/homocitrate synthase family.</text>
</comment>
<dbReference type="CDD" id="cd07941">
    <property type="entry name" value="DRE_TIM_LeuA3"/>
    <property type="match status" value="1"/>
</dbReference>
<dbReference type="Gene3D" id="3.20.20.70">
    <property type="entry name" value="Aldolase class I"/>
    <property type="match status" value="1"/>
</dbReference>
<dbReference type="AlphaFoldDB" id="A0A521DY74"/>
<dbReference type="PROSITE" id="PS00815">
    <property type="entry name" value="AIPM_HOMOCIT_SYNTH_1"/>
    <property type="match status" value="1"/>
</dbReference>
<dbReference type="EC" id="2.3.3.21" evidence="8"/>
<evidence type="ECO:0000256" key="1">
    <source>
        <dbReference type="ARBA" id="ARBA00004743"/>
    </source>
</evidence>
<evidence type="ECO:0000256" key="9">
    <source>
        <dbReference type="RuleBase" id="RU003523"/>
    </source>
</evidence>
<dbReference type="InterPro" id="IPR013785">
    <property type="entry name" value="Aldolase_TIM"/>
</dbReference>
<dbReference type="InterPro" id="IPR000891">
    <property type="entry name" value="PYR_CT"/>
</dbReference>
<dbReference type="InterPro" id="IPR005675">
    <property type="entry name" value="Citramal_synthase"/>
</dbReference>
<keyword evidence="6" id="KW-0100">Branched-chain amino acid biosynthesis</keyword>
<dbReference type="Pfam" id="PF08502">
    <property type="entry name" value="LeuA_dimer"/>
    <property type="match status" value="1"/>
</dbReference>
<accession>A0A521DY74</accession>
<evidence type="ECO:0000256" key="4">
    <source>
        <dbReference type="ARBA" id="ARBA00022624"/>
    </source>
</evidence>
<dbReference type="InterPro" id="IPR013709">
    <property type="entry name" value="2-isopropylmalate_synth_dimer"/>
</dbReference>
<dbReference type="RefSeq" id="WP_142936167.1">
    <property type="nucleotide sequence ID" value="NZ_FXTM01000028.1"/>
</dbReference>
<dbReference type="NCBIfam" id="TIGR00977">
    <property type="entry name" value="citramal_synth"/>
    <property type="match status" value="1"/>
</dbReference>
<feature type="domain" description="Pyruvate carboxyltransferase" evidence="10">
    <location>
        <begin position="2"/>
        <end position="267"/>
    </location>
</feature>
<sequence length="540" mass="59825">MVYIYDTTLRDGAQTRGISFSLEDKLRITEALDELGIHYIEGGWPGSNPKDLAYFEEVKKLNLKNSKIVAFSSTKRKGVKVEKDSNIQQLVKTEVPAVTVFGKSWDLHATLGLGISLEENLELIFETVSYLKKYFDEVFFDAEHFFDGYKSNPEYAIKTLLAAKEGGADCLVLCDTNGGTLWYETEEIIDTVLKKVKAPIGIHAHNDSDMAVVNSLIAVKKGAIQVQGTINGLGERTGNANLCSIIPNLVLKMGIKSIPEENLKKLYSVSRLVSELSNRPHPVNLPYVGENAFAHKAGVHVSAVEKNPKLYEHIEPEKVGNKRKIMVSELSGRSNIISKAKELGVELSKDSPAVKEILDKIKNLEAQGYHFEGAEGSFELLLKESLGLTKKYFELKGFRVLTEKRSENEEAYAEATIKVEIPKEIAEEKGIEDRFEHTAAEGRGPVEALDKALRKALEKFYPSIGEIKLTDYKVRILNEAAGTEASPRVLIESTDGKRKWGTVGVSPNIIEASWLALADAIKYKLMKDDEDTDRGGSSEG</sequence>
<dbReference type="GO" id="GO:0003852">
    <property type="term" value="F:2-isopropylmalate synthase activity"/>
    <property type="evidence" value="ECO:0007669"/>
    <property type="project" value="InterPro"/>
</dbReference>
<dbReference type="Gene3D" id="3.30.160.270">
    <property type="match status" value="1"/>
</dbReference>
<evidence type="ECO:0000256" key="7">
    <source>
        <dbReference type="ARBA" id="ARBA00048263"/>
    </source>
</evidence>
<evidence type="ECO:0000259" key="10">
    <source>
        <dbReference type="PROSITE" id="PS50991"/>
    </source>
</evidence>
<dbReference type="InterPro" id="IPR036230">
    <property type="entry name" value="LeuA_allosteric_dom_sf"/>
</dbReference>
<dbReference type="GO" id="GO:0009097">
    <property type="term" value="P:isoleucine biosynthetic process"/>
    <property type="evidence" value="ECO:0007669"/>
    <property type="project" value="UniProtKB-UniRule"/>
</dbReference>
<dbReference type="PANTHER" id="PTHR43538">
    <property type="entry name" value="ALPHA-IPM SYNTHASE/HOMOCITRATE SYNTHASE"/>
    <property type="match status" value="1"/>
</dbReference>
<protein>
    <recommendedName>
        <fullName evidence="8">Citramalate synthase</fullName>
        <ecNumber evidence="8">2.3.3.21</ecNumber>
    </recommendedName>
</protein>
<evidence type="ECO:0000256" key="3">
    <source>
        <dbReference type="ARBA" id="ARBA00022605"/>
    </source>
</evidence>
<keyword evidence="4" id="KW-0412">Isoleucine biosynthesis</keyword>
<comment type="pathway">
    <text evidence="1">Amino-acid biosynthesis; L-isoleucine biosynthesis; 2-oxobutanoate from pyruvate: step 1/3.</text>
</comment>
<keyword evidence="3" id="KW-0028">Amino-acid biosynthesis</keyword>
<evidence type="ECO:0000313" key="11">
    <source>
        <dbReference type="EMBL" id="SMO76616.1"/>
    </source>
</evidence>
<dbReference type="SUPFAM" id="SSF51569">
    <property type="entry name" value="Aldolase"/>
    <property type="match status" value="1"/>
</dbReference>
<dbReference type="GO" id="GO:0043714">
    <property type="term" value="F:(R)-citramalate synthase activity"/>
    <property type="evidence" value="ECO:0007669"/>
    <property type="project" value="UniProtKB-UniRule"/>
</dbReference>
<evidence type="ECO:0000256" key="2">
    <source>
        <dbReference type="ARBA" id="ARBA00006154"/>
    </source>
</evidence>
<reference evidence="11 12" key="1">
    <citation type="submission" date="2017-05" db="EMBL/GenBank/DDBJ databases">
        <authorList>
            <person name="Varghese N."/>
            <person name="Submissions S."/>
        </authorList>
    </citation>
    <scope>NUCLEOTIDE SEQUENCE [LARGE SCALE GENOMIC DNA]</scope>
    <source>
        <strain evidence="11 12">DSM 16304</strain>
    </source>
</reference>
<evidence type="ECO:0000256" key="8">
    <source>
        <dbReference type="NCBIfam" id="TIGR00977"/>
    </source>
</evidence>
<dbReference type="SMART" id="SM00917">
    <property type="entry name" value="LeuA_dimer"/>
    <property type="match status" value="1"/>
</dbReference>
<dbReference type="OrthoDB" id="9804858at2"/>
<evidence type="ECO:0000313" key="12">
    <source>
        <dbReference type="Proteomes" id="UP000317315"/>
    </source>
</evidence>
<dbReference type="PANTHER" id="PTHR43538:SF1">
    <property type="entry name" value="(R)-CITRAMALATE SYNTHASE"/>
    <property type="match status" value="1"/>
</dbReference>
<dbReference type="EMBL" id="FXTM01000028">
    <property type="protein sequence ID" value="SMO76616.1"/>
    <property type="molecule type" value="Genomic_DNA"/>
</dbReference>
<gene>
    <name evidence="11" type="ORF">SAMN06269117_12811</name>
</gene>
<name>A0A521DY74_9BACT</name>
<dbReference type="SUPFAM" id="SSF110921">
    <property type="entry name" value="2-isopropylmalate synthase LeuA, allosteric (dimerisation) domain"/>
    <property type="match status" value="1"/>
</dbReference>
<dbReference type="Pfam" id="PF00682">
    <property type="entry name" value="HMGL-like"/>
    <property type="match status" value="1"/>
</dbReference>
<dbReference type="InterPro" id="IPR054691">
    <property type="entry name" value="LeuA/HCS_post-cat"/>
</dbReference>
<dbReference type="PROSITE" id="PS50991">
    <property type="entry name" value="PYR_CT"/>
    <property type="match status" value="1"/>
</dbReference>
<evidence type="ECO:0000256" key="6">
    <source>
        <dbReference type="ARBA" id="ARBA00023304"/>
    </source>
</evidence>
<proteinExistence type="inferred from homology"/>
<evidence type="ECO:0000256" key="5">
    <source>
        <dbReference type="ARBA" id="ARBA00022679"/>
    </source>
</evidence>
<organism evidence="11 12">
    <name type="scientific">Balnearium lithotrophicum</name>
    <dbReference type="NCBI Taxonomy" id="223788"/>
    <lineage>
        <taxon>Bacteria</taxon>
        <taxon>Pseudomonadati</taxon>
        <taxon>Aquificota</taxon>
        <taxon>Aquificia</taxon>
        <taxon>Desulfurobacteriales</taxon>
        <taxon>Desulfurobacteriaceae</taxon>
        <taxon>Balnearium</taxon>
    </lineage>
</organism>
<dbReference type="InterPro" id="IPR002034">
    <property type="entry name" value="AIPM/Hcit_synth_CS"/>
</dbReference>
<dbReference type="UniPathway" id="UPA00047">
    <property type="reaction ID" value="UER00066"/>
</dbReference>
<dbReference type="Pfam" id="PF22617">
    <property type="entry name" value="HCS_D2"/>
    <property type="match status" value="1"/>
</dbReference>
<dbReference type="Gene3D" id="1.10.238.260">
    <property type="match status" value="1"/>
</dbReference>
<dbReference type="Proteomes" id="UP000317315">
    <property type="component" value="Unassembled WGS sequence"/>
</dbReference>
<comment type="catalytic activity">
    <reaction evidence="7">
        <text>pyruvate + acetyl-CoA + H2O = (3R)-citramalate + CoA + H(+)</text>
        <dbReference type="Rhea" id="RHEA:19045"/>
        <dbReference type="ChEBI" id="CHEBI:15361"/>
        <dbReference type="ChEBI" id="CHEBI:15377"/>
        <dbReference type="ChEBI" id="CHEBI:15378"/>
        <dbReference type="ChEBI" id="CHEBI:30934"/>
        <dbReference type="ChEBI" id="CHEBI:57287"/>
        <dbReference type="ChEBI" id="CHEBI:57288"/>
        <dbReference type="EC" id="2.3.3.21"/>
    </reaction>
</comment>
<keyword evidence="12" id="KW-1185">Reference proteome</keyword>
<keyword evidence="5 9" id="KW-0808">Transferase</keyword>
<dbReference type="GO" id="GO:0009098">
    <property type="term" value="P:L-leucine biosynthetic process"/>
    <property type="evidence" value="ECO:0007669"/>
    <property type="project" value="InterPro"/>
</dbReference>